<evidence type="ECO:0000256" key="7">
    <source>
        <dbReference type="ARBA" id="ARBA00023136"/>
    </source>
</evidence>
<dbReference type="PANTHER" id="PTHR34975">
    <property type="entry name" value="SPORE GERMINATION PROTEIN A2"/>
    <property type="match status" value="1"/>
</dbReference>
<keyword evidence="3" id="KW-0813">Transport</keyword>
<dbReference type="PANTHER" id="PTHR34975:SF2">
    <property type="entry name" value="SPORE GERMINATION PROTEIN A2"/>
    <property type="match status" value="1"/>
</dbReference>
<dbReference type="Proteomes" id="UP000013378">
    <property type="component" value="Unassembled WGS sequence"/>
</dbReference>
<feature type="transmembrane region" description="Helical" evidence="8">
    <location>
        <begin position="12"/>
        <end position="29"/>
    </location>
</feature>
<evidence type="ECO:0000256" key="3">
    <source>
        <dbReference type="ARBA" id="ARBA00022448"/>
    </source>
</evidence>
<feature type="transmembrane region" description="Helical" evidence="8">
    <location>
        <begin position="219"/>
        <end position="242"/>
    </location>
</feature>
<feature type="transmembrane region" description="Helical" evidence="8">
    <location>
        <begin position="113"/>
        <end position="135"/>
    </location>
</feature>
<feature type="transmembrane region" description="Helical" evidence="8">
    <location>
        <begin position="83"/>
        <end position="101"/>
    </location>
</feature>
<comment type="subcellular location">
    <subcellularLocation>
        <location evidence="1">Membrane</location>
        <topology evidence="1">Multi-pass membrane protein</topology>
    </subcellularLocation>
</comment>
<feature type="transmembrane region" description="Helical" evidence="8">
    <location>
        <begin position="147"/>
        <end position="165"/>
    </location>
</feature>
<dbReference type="eggNOG" id="COG0531">
    <property type="taxonomic scope" value="Bacteria"/>
</dbReference>
<reference evidence="9 10" key="1">
    <citation type="journal article" date="2015" name="Geomicrobiol. J.">
        <title>Caldisalinibacter kiritimatiensis gen. nov., sp. nov., a moderately thermohalophilic thiosulfate-reducing bacterium from a hypersaline microbial mat.</title>
        <authorList>
            <person name="Ben Hania W."/>
            <person name="Joseph M."/>
            <person name="Fiebig A."/>
            <person name="Bunk B."/>
            <person name="Klenk H.-P."/>
            <person name="Fardeau M.-L."/>
            <person name="Spring S."/>
        </authorList>
    </citation>
    <scope>NUCLEOTIDE SEQUENCE [LARGE SCALE GENOMIC DNA]</scope>
    <source>
        <strain evidence="9 10">L21-TH-D2</strain>
    </source>
</reference>
<dbReference type="RefSeq" id="WP_006306999.1">
    <property type="nucleotide sequence ID" value="NZ_ARZA01000039.1"/>
</dbReference>
<keyword evidence="10" id="KW-1185">Reference proteome</keyword>
<evidence type="ECO:0000256" key="2">
    <source>
        <dbReference type="ARBA" id="ARBA00007998"/>
    </source>
</evidence>
<evidence type="ECO:0000313" key="10">
    <source>
        <dbReference type="Proteomes" id="UP000013378"/>
    </source>
</evidence>
<dbReference type="STRING" id="1304284.L21TH_0226"/>
<keyword evidence="6 8" id="KW-1133">Transmembrane helix</keyword>
<dbReference type="Gene3D" id="1.20.1740.10">
    <property type="entry name" value="Amino acid/polyamine transporter I"/>
    <property type="match status" value="1"/>
</dbReference>
<organism evidence="9 10">
    <name type="scientific">Caldisalinibacter kiritimatiensis</name>
    <dbReference type="NCBI Taxonomy" id="1304284"/>
    <lineage>
        <taxon>Bacteria</taxon>
        <taxon>Bacillati</taxon>
        <taxon>Bacillota</taxon>
        <taxon>Tissierellia</taxon>
        <taxon>Tissierellales</taxon>
        <taxon>Thermohalobacteraceae</taxon>
        <taxon>Caldisalinibacter</taxon>
    </lineage>
</organism>
<evidence type="ECO:0000256" key="1">
    <source>
        <dbReference type="ARBA" id="ARBA00004141"/>
    </source>
</evidence>
<protein>
    <submittedName>
        <fullName evidence="9">Spore germination protein</fullName>
    </submittedName>
</protein>
<name>R1CHB5_9FIRM</name>
<evidence type="ECO:0000256" key="4">
    <source>
        <dbReference type="ARBA" id="ARBA00022544"/>
    </source>
</evidence>
<feature type="transmembrane region" description="Helical" evidence="8">
    <location>
        <begin position="185"/>
        <end position="207"/>
    </location>
</feature>
<keyword evidence="7 8" id="KW-0472">Membrane</keyword>
<feature type="transmembrane region" description="Helical" evidence="8">
    <location>
        <begin position="272"/>
        <end position="296"/>
    </location>
</feature>
<comment type="caution">
    <text evidence="9">The sequence shown here is derived from an EMBL/GenBank/DDBJ whole genome shotgun (WGS) entry which is preliminary data.</text>
</comment>
<evidence type="ECO:0000256" key="8">
    <source>
        <dbReference type="SAM" id="Phobius"/>
    </source>
</evidence>
<feature type="transmembrane region" description="Helical" evidence="8">
    <location>
        <begin position="41"/>
        <end position="62"/>
    </location>
</feature>
<feature type="transmembrane region" description="Helical" evidence="8">
    <location>
        <begin position="336"/>
        <end position="358"/>
    </location>
</feature>
<dbReference type="OrthoDB" id="2716906at2"/>
<evidence type="ECO:0000256" key="5">
    <source>
        <dbReference type="ARBA" id="ARBA00022692"/>
    </source>
</evidence>
<keyword evidence="5 8" id="KW-0812">Transmembrane</keyword>
<evidence type="ECO:0000313" key="9">
    <source>
        <dbReference type="EMBL" id="EOD01685.1"/>
    </source>
</evidence>
<dbReference type="GO" id="GO:0009847">
    <property type="term" value="P:spore germination"/>
    <property type="evidence" value="ECO:0007669"/>
    <property type="project" value="InterPro"/>
</dbReference>
<accession>R1CHB5</accession>
<feature type="transmembrane region" description="Helical" evidence="8">
    <location>
        <begin position="308"/>
        <end position="330"/>
    </location>
</feature>
<evidence type="ECO:0000256" key="6">
    <source>
        <dbReference type="ARBA" id="ARBA00022989"/>
    </source>
</evidence>
<dbReference type="Pfam" id="PF03845">
    <property type="entry name" value="Spore_permease"/>
    <property type="match status" value="1"/>
</dbReference>
<keyword evidence="4" id="KW-0309">Germination</keyword>
<dbReference type="GO" id="GO:0016020">
    <property type="term" value="C:membrane"/>
    <property type="evidence" value="ECO:0007669"/>
    <property type="project" value="UniProtKB-SubCell"/>
</dbReference>
<comment type="similarity">
    <text evidence="2">Belongs to the amino acid-polyamine-organocation (APC) superfamily. Spore germination protein (SGP) (TC 2.A.3.9) family.</text>
</comment>
<dbReference type="AlphaFoldDB" id="R1CHB5"/>
<dbReference type="NCBIfam" id="TIGR00912">
    <property type="entry name" value="2A0309"/>
    <property type="match status" value="1"/>
</dbReference>
<dbReference type="InterPro" id="IPR004761">
    <property type="entry name" value="Spore_GerAB"/>
</dbReference>
<sequence length="370" mass="41776">MRKNYYKISSLQLSVLIVSTIIGVGILSLPSTASEKLNTDGWILIAVSGLIAAILTYLISYVGKLYTGKTLVEYGKDLMTAPVTYIVSIIFCIYFIVLTGFEVRLFAEVIKMFLLIKTPTEIIIITMLLATSYIVRCGVEALTRMALIILPLVLIPLFLLFLALVPEMNLTNIFPVFRFKIIDLIKAIPSVVFSFIGFELILFFSAFVDDQKKSIKYNVISIIIVTLIYILVFFVTILRFGAQEVAHQIWPTLSLMKIIDFPGAFVENVEGIVMALWVLAVFTSLAPVLYATSLILKRLFKLQEHSYFVLPFIPIIYFIALIPDNLAGLYKFMDIFTFYVGSFAAILVPFVLFILALFKKGRNRRSRSRG</sequence>
<proteinExistence type="inferred from homology"/>
<gene>
    <name evidence="9" type="ORF">L21TH_0226</name>
</gene>
<dbReference type="EMBL" id="ARZA01000039">
    <property type="protein sequence ID" value="EOD01685.1"/>
    <property type="molecule type" value="Genomic_DNA"/>
</dbReference>